<proteinExistence type="predicted"/>
<dbReference type="Proteomes" id="UP000222310">
    <property type="component" value="Unassembled WGS sequence"/>
</dbReference>
<dbReference type="EMBL" id="LAHD01000005">
    <property type="protein sequence ID" value="PHK06703.1"/>
    <property type="molecule type" value="Genomic_DNA"/>
</dbReference>
<organism evidence="2 3">
    <name type="scientific">Nostoc linckia z8</name>
    <dbReference type="NCBI Taxonomy" id="1628746"/>
    <lineage>
        <taxon>Bacteria</taxon>
        <taxon>Bacillati</taxon>
        <taxon>Cyanobacteriota</taxon>
        <taxon>Cyanophyceae</taxon>
        <taxon>Nostocales</taxon>
        <taxon>Nostocaceae</taxon>
        <taxon>Nostoc</taxon>
    </lineage>
</organism>
<accession>A0A9Q5ZGB1</accession>
<comment type="caution">
    <text evidence="2">The sequence shown here is derived from an EMBL/GenBank/DDBJ whole genome shotgun (WGS) entry which is preliminary data.</text>
</comment>
<dbReference type="AlphaFoldDB" id="A0A9Q5ZGB1"/>
<evidence type="ECO:0000256" key="1">
    <source>
        <dbReference type="SAM" id="MobiDB-lite"/>
    </source>
</evidence>
<evidence type="ECO:0000313" key="2">
    <source>
        <dbReference type="EMBL" id="PHK06703.1"/>
    </source>
</evidence>
<reference evidence="2 3" key="1">
    <citation type="submission" date="2015-02" db="EMBL/GenBank/DDBJ databases">
        <title>Nostoc linckia genome annotation.</title>
        <authorList>
            <person name="Zhou Z."/>
        </authorList>
    </citation>
    <scope>NUCLEOTIDE SEQUENCE [LARGE SCALE GENOMIC DNA]</scope>
    <source>
        <strain evidence="3">z8</strain>
    </source>
</reference>
<gene>
    <name evidence="2" type="ORF">VF08_02910</name>
</gene>
<evidence type="ECO:0000313" key="3">
    <source>
        <dbReference type="Proteomes" id="UP000222310"/>
    </source>
</evidence>
<feature type="compositionally biased region" description="Polar residues" evidence="1">
    <location>
        <begin position="87"/>
        <end position="114"/>
    </location>
</feature>
<protein>
    <submittedName>
        <fullName evidence="2">Uncharacterized protein</fullName>
    </submittedName>
</protein>
<feature type="compositionally biased region" description="Basic and acidic residues" evidence="1">
    <location>
        <begin position="1"/>
        <end position="45"/>
    </location>
</feature>
<feature type="compositionally biased region" description="Polar residues" evidence="1">
    <location>
        <begin position="46"/>
        <end position="55"/>
    </location>
</feature>
<feature type="region of interest" description="Disordered" evidence="1">
    <location>
        <begin position="1"/>
        <end position="61"/>
    </location>
</feature>
<feature type="compositionally biased region" description="Basic residues" evidence="1">
    <location>
        <begin position="115"/>
        <end position="125"/>
    </location>
</feature>
<name>A0A9Q5ZGB1_NOSLI</name>
<sequence>MDTEKGRGQKAEGRGQRAEGRRQRAEGRKQKAEGRGQRAESRSEECTNTISSGHQAENKPSALCPLTSAFLIDDSHLKGNIFSNVNASTNQGQNLSRSSPGYQQSKAEVQQQIKTMRKRLHPKNS</sequence>
<feature type="region of interest" description="Disordered" evidence="1">
    <location>
        <begin position="87"/>
        <end position="125"/>
    </location>
</feature>